<dbReference type="FunFam" id="3.20.20.80:FF:000013">
    <property type="entry name" value="lactase-phlorizin hydrolase"/>
    <property type="match status" value="1"/>
</dbReference>
<dbReference type="SUPFAM" id="SSF51445">
    <property type="entry name" value="(Trans)glycosidases"/>
    <property type="match status" value="1"/>
</dbReference>
<sequence>MHFKVILIFSLLEWVLAARKIPDNLLFGAATAAYQIEGAWNEDGKGESMWDRFEHDRGGENGDITCDSYHKWQEDVANAKQLGLNFYRFSIAWTRILPNGTLNSINQKGIDYYLNLIKALKDAGIEPMVTIYHWDMPQHLNELGGFLNPQFADYFGDFARLVYQLYGSYVKYWITINEPLSICLGGYGSGQTAPGLKLDGDGNYQCAYVLLKAHAKAYRIYDEEFKSKYNGEVGISLNTNWFEPAKEDSKEDSLACERILQFMFGWFANPISNGNWPQVMIDRIANRSALEGLARSRLPEFTQEEIEYIKGTYDFIGFNTYKVYKAENIDYPIGNPSYNYDSGVSYDTDVFYFYPEGFRKLINFINHNYNPSSIIVTENGLQTGDSLEDQDRIEYLTGYIDNLLDAIELDGINVVGYTVWSIMDNFEWGTYANRFGLIRTDFEDANRTRTWKASAKWYQNLIATRELKNDTQNTK</sequence>
<dbReference type="Proteomes" id="UP001152799">
    <property type="component" value="Chromosome 3"/>
</dbReference>
<dbReference type="EMBL" id="OU892279">
    <property type="protein sequence ID" value="CAG9765663.1"/>
    <property type="molecule type" value="Genomic_DNA"/>
</dbReference>
<evidence type="ECO:0000256" key="3">
    <source>
        <dbReference type="ARBA" id="ARBA00022801"/>
    </source>
</evidence>
<organism evidence="8 9">
    <name type="scientific">Ceutorhynchus assimilis</name>
    <name type="common">cabbage seed weevil</name>
    <dbReference type="NCBI Taxonomy" id="467358"/>
    <lineage>
        <taxon>Eukaryota</taxon>
        <taxon>Metazoa</taxon>
        <taxon>Ecdysozoa</taxon>
        <taxon>Arthropoda</taxon>
        <taxon>Hexapoda</taxon>
        <taxon>Insecta</taxon>
        <taxon>Pterygota</taxon>
        <taxon>Neoptera</taxon>
        <taxon>Endopterygota</taxon>
        <taxon>Coleoptera</taxon>
        <taxon>Polyphaga</taxon>
        <taxon>Cucujiformia</taxon>
        <taxon>Curculionidae</taxon>
        <taxon>Ceutorhynchinae</taxon>
        <taxon>Ceutorhynchus</taxon>
    </lineage>
</organism>
<keyword evidence="3" id="KW-0378">Hydrolase</keyword>
<dbReference type="PRINTS" id="PR00131">
    <property type="entry name" value="GLHYDRLASE1"/>
</dbReference>
<evidence type="ECO:0000256" key="4">
    <source>
        <dbReference type="ARBA" id="ARBA00023180"/>
    </source>
</evidence>
<evidence type="ECO:0000256" key="2">
    <source>
        <dbReference type="ARBA" id="ARBA00011738"/>
    </source>
</evidence>
<evidence type="ECO:0000256" key="6">
    <source>
        <dbReference type="RuleBase" id="RU003690"/>
    </source>
</evidence>
<feature type="signal peptide" evidence="7">
    <location>
        <begin position="1"/>
        <end position="17"/>
    </location>
</feature>
<dbReference type="AlphaFoldDB" id="A0A9N9MIT6"/>
<dbReference type="InterPro" id="IPR001360">
    <property type="entry name" value="Glyco_hydro_1"/>
</dbReference>
<protein>
    <recommendedName>
        <fullName evidence="10">Beta-glucosidase</fullName>
    </recommendedName>
</protein>
<name>A0A9N9MIT6_9CUCU</name>
<dbReference type="PANTHER" id="PTHR10353">
    <property type="entry name" value="GLYCOSYL HYDROLASE"/>
    <property type="match status" value="1"/>
</dbReference>
<keyword evidence="7" id="KW-0732">Signal</keyword>
<dbReference type="GO" id="GO:0008422">
    <property type="term" value="F:beta-glucosidase activity"/>
    <property type="evidence" value="ECO:0007669"/>
    <property type="project" value="TreeGrafter"/>
</dbReference>
<dbReference type="GO" id="GO:0005975">
    <property type="term" value="P:carbohydrate metabolic process"/>
    <property type="evidence" value="ECO:0007669"/>
    <property type="project" value="InterPro"/>
</dbReference>
<evidence type="ECO:0008006" key="10">
    <source>
        <dbReference type="Google" id="ProtNLM"/>
    </source>
</evidence>
<comment type="similarity">
    <text evidence="1 6">Belongs to the glycosyl hydrolase 1 family.</text>
</comment>
<dbReference type="PANTHER" id="PTHR10353:SF36">
    <property type="entry name" value="LP05116P"/>
    <property type="match status" value="1"/>
</dbReference>
<dbReference type="InterPro" id="IPR017853">
    <property type="entry name" value="GH"/>
</dbReference>
<dbReference type="Pfam" id="PF00232">
    <property type="entry name" value="Glyco_hydro_1"/>
    <property type="match status" value="1"/>
</dbReference>
<feature type="chain" id="PRO_5040495448" description="Beta-glucosidase" evidence="7">
    <location>
        <begin position="18"/>
        <end position="475"/>
    </location>
</feature>
<evidence type="ECO:0000256" key="5">
    <source>
        <dbReference type="ARBA" id="ARBA00023295"/>
    </source>
</evidence>
<comment type="subunit">
    <text evidence="2">Homodimer.</text>
</comment>
<evidence type="ECO:0000313" key="9">
    <source>
        <dbReference type="Proteomes" id="UP001152799"/>
    </source>
</evidence>
<evidence type="ECO:0000256" key="1">
    <source>
        <dbReference type="ARBA" id="ARBA00010838"/>
    </source>
</evidence>
<keyword evidence="9" id="KW-1185">Reference proteome</keyword>
<accession>A0A9N9MIT6</accession>
<keyword evidence="4" id="KW-0325">Glycoprotein</keyword>
<reference evidence="8" key="1">
    <citation type="submission" date="2022-01" db="EMBL/GenBank/DDBJ databases">
        <authorList>
            <person name="King R."/>
        </authorList>
    </citation>
    <scope>NUCLEOTIDE SEQUENCE</scope>
</reference>
<dbReference type="OrthoDB" id="65569at2759"/>
<evidence type="ECO:0000313" key="8">
    <source>
        <dbReference type="EMBL" id="CAG9765663.1"/>
    </source>
</evidence>
<dbReference type="Gene3D" id="3.20.20.80">
    <property type="entry name" value="Glycosidases"/>
    <property type="match status" value="1"/>
</dbReference>
<gene>
    <name evidence="8" type="ORF">CEUTPL_LOCUS6268</name>
</gene>
<keyword evidence="5" id="KW-0326">Glycosidase</keyword>
<evidence type="ECO:0000256" key="7">
    <source>
        <dbReference type="SAM" id="SignalP"/>
    </source>
</evidence>
<proteinExistence type="inferred from homology"/>